<keyword evidence="2" id="KW-0963">Cytoplasm</keyword>
<dbReference type="GO" id="GO:0030427">
    <property type="term" value="C:site of polarized growth"/>
    <property type="evidence" value="ECO:0007669"/>
    <property type="project" value="TreeGrafter"/>
</dbReference>
<dbReference type="Pfam" id="PF00241">
    <property type="entry name" value="Cofilin_ADF"/>
    <property type="match status" value="2"/>
</dbReference>
<evidence type="ECO:0000313" key="10">
    <source>
        <dbReference type="EMBL" id="ESO96032.1"/>
    </source>
</evidence>
<dbReference type="GO" id="GO:0005884">
    <property type="term" value="C:actin filament"/>
    <property type="evidence" value="ECO:0007669"/>
    <property type="project" value="TreeGrafter"/>
</dbReference>
<accession>V4AGL8</accession>
<organism evidence="10 11">
    <name type="scientific">Lottia gigantea</name>
    <name type="common">Giant owl limpet</name>
    <dbReference type="NCBI Taxonomy" id="225164"/>
    <lineage>
        <taxon>Eukaryota</taxon>
        <taxon>Metazoa</taxon>
        <taxon>Spiralia</taxon>
        <taxon>Lophotrochozoa</taxon>
        <taxon>Mollusca</taxon>
        <taxon>Gastropoda</taxon>
        <taxon>Patellogastropoda</taxon>
        <taxon>Lottioidea</taxon>
        <taxon>Lottiidae</taxon>
        <taxon>Lottia</taxon>
    </lineage>
</organism>
<dbReference type="EMBL" id="KB201549">
    <property type="protein sequence ID" value="ESO96032.1"/>
    <property type="molecule type" value="Genomic_DNA"/>
</dbReference>
<evidence type="ECO:0000256" key="1">
    <source>
        <dbReference type="ARBA" id="ARBA00004245"/>
    </source>
</evidence>
<comment type="subcellular location">
    <subcellularLocation>
        <location evidence="1">Cytoplasm</location>
        <location evidence="1">Cytoskeleton</location>
    </subcellularLocation>
</comment>
<protein>
    <recommendedName>
        <fullName evidence="8">Coactosin-like protein</fullName>
    </recommendedName>
</protein>
<reference evidence="10 11" key="1">
    <citation type="journal article" date="2013" name="Nature">
        <title>Insights into bilaterian evolution from three spiralian genomes.</title>
        <authorList>
            <person name="Simakov O."/>
            <person name="Marletaz F."/>
            <person name="Cho S.J."/>
            <person name="Edsinger-Gonzales E."/>
            <person name="Havlak P."/>
            <person name="Hellsten U."/>
            <person name="Kuo D.H."/>
            <person name="Larsson T."/>
            <person name="Lv J."/>
            <person name="Arendt D."/>
            <person name="Savage R."/>
            <person name="Osoegawa K."/>
            <person name="de Jong P."/>
            <person name="Grimwood J."/>
            <person name="Chapman J.A."/>
            <person name="Shapiro H."/>
            <person name="Aerts A."/>
            <person name="Otillar R.P."/>
            <person name="Terry A.Y."/>
            <person name="Boore J.L."/>
            <person name="Grigoriev I.V."/>
            <person name="Lindberg D.R."/>
            <person name="Seaver E.C."/>
            <person name="Weisblat D.A."/>
            <person name="Putnam N.H."/>
            <person name="Rokhsar D.S."/>
        </authorList>
    </citation>
    <scope>NUCLEOTIDE SEQUENCE [LARGE SCALE GENOMIC DNA]</scope>
</reference>
<keyword evidence="3" id="KW-0009">Actin-binding</keyword>
<feature type="domain" description="ADF-H" evidence="9">
    <location>
        <begin position="192"/>
        <end position="326"/>
    </location>
</feature>
<evidence type="ECO:0000259" key="9">
    <source>
        <dbReference type="PROSITE" id="PS51263"/>
    </source>
</evidence>
<gene>
    <name evidence="10" type="ORF">LOTGIDRAFT_231819</name>
</gene>
<dbReference type="OrthoDB" id="20822at2759"/>
<dbReference type="PANTHER" id="PTHR10829">
    <property type="entry name" value="CORTACTIN AND DREBRIN"/>
    <property type="match status" value="1"/>
</dbReference>
<dbReference type="CTD" id="20248725"/>
<evidence type="ECO:0000256" key="4">
    <source>
        <dbReference type="ARBA" id="ARBA00023212"/>
    </source>
</evidence>
<dbReference type="GeneID" id="20248725"/>
<comment type="subunit">
    <text evidence="7">Interacts with 5-lipoxygenase (ALOX5/5LO) in a calcium-independent manner. Binds to F-actin with a stoichiometry of 1:2.</text>
</comment>
<dbReference type="Gene3D" id="3.40.20.10">
    <property type="entry name" value="Severin"/>
    <property type="match status" value="2"/>
</dbReference>
<dbReference type="OMA" id="QPYHVDI"/>
<dbReference type="RefSeq" id="XP_009053153.1">
    <property type="nucleotide sequence ID" value="XM_009054905.1"/>
</dbReference>
<dbReference type="GO" id="GO:0030864">
    <property type="term" value="C:cortical actin cytoskeleton"/>
    <property type="evidence" value="ECO:0007669"/>
    <property type="project" value="TreeGrafter"/>
</dbReference>
<evidence type="ECO:0000256" key="2">
    <source>
        <dbReference type="ARBA" id="ARBA00022490"/>
    </source>
</evidence>
<dbReference type="HOGENOM" id="CLU_047469_0_0_1"/>
<dbReference type="CDD" id="cd11282">
    <property type="entry name" value="ADF_coactosin_like"/>
    <property type="match status" value="2"/>
</dbReference>
<dbReference type="FunFam" id="3.40.20.10:FF:000018">
    <property type="entry name" value="Coactosin-like 1"/>
    <property type="match status" value="2"/>
</dbReference>
<sequence>MAQYYSFDFERKMSTEVEVVDGTAFTEAIKSVRNDSTDDTYAVFGHDGEDPNRIKVIAVGQDTKEIASYMDDSQILYTFARFVTKFDMSSTVKFVYIRWVGDKVPIARRGKYGVIKGSVEKLFDPYHILVETNTTEDLDTEKILRQLDDTAGIKSRVLENVEGRQERGFTQTQVPQRNNGPKFGVNNISRGGVKIDIDPGVAEAIQAVRNQKDNIQWVLASYQDGSPKGPIIVKNKGEGTVDELRENLVEDEAMYGLYRLTDHLDDIKTVKFVYIVWLGTEVKPMTRAKVSTHRGAMEDLFGQAHVQIFGSELSDITEDIVIEKVTSTSGSKSHVKE</sequence>
<dbReference type="InterPro" id="IPR029006">
    <property type="entry name" value="ADF-H/Gelsolin-like_dom_sf"/>
</dbReference>
<comment type="function">
    <text evidence="6">Binds to F-actin in a calcium-independent manner. Has no direct effect on actin depolymerization. Acts as a chaperone for ALOX5 (5LO), influencing both its stability and activity in leukotrienes synthesis.</text>
</comment>
<dbReference type="KEGG" id="lgi:LOTGIDRAFT_231819"/>
<feature type="domain" description="ADF-H" evidence="9">
    <location>
        <begin position="16"/>
        <end position="148"/>
    </location>
</feature>
<dbReference type="GO" id="GO:0030833">
    <property type="term" value="P:regulation of actin filament polymerization"/>
    <property type="evidence" value="ECO:0007669"/>
    <property type="project" value="TreeGrafter"/>
</dbReference>
<evidence type="ECO:0000313" key="11">
    <source>
        <dbReference type="Proteomes" id="UP000030746"/>
    </source>
</evidence>
<dbReference type="SUPFAM" id="SSF55753">
    <property type="entry name" value="Actin depolymerizing proteins"/>
    <property type="match status" value="2"/>
</dbReference>
<dbReference type="PANTHER" id="PTHR10829:SF56">
    <property type="entry name" value="ADF-H DOMAIN-CONTAINING PROTEIN"/>
    <property type="match status" value="1"/>
</dbReference>
<evidence type="ECO:0000256" key="7">
    <source>
        <dbReference type="ARBA" id="ARBA00062335"/>
    </source>
</evidence>
<evidence type="ECO:0000256" key="8">
    <source>
        <dbReference type="ARBA" id="ARBA00068121"/>
    </source>
</evidence>
<evidence type="ECO:0000256" key="3">
    <source>
        <dbReference type="ARBA" id="ARBA00023203"/>
    </source>
</evidence>
<dbReference type="Proteomes" id="UP000030746">
    <property type="component" value="Unassembled WGS sequence"/>
</dbReference>
<dbReference type="InterPro" id="IPR002108">
    <property type="entry name" value="ADF-H"/>
</dbReference>
<comment type="similarity">
    <text evidence="5">Belongs to the actin-binding proteins ADF family. Coactosin subfamily.</text>
</comment>
<keyword evidence="4" id="KW-0206">Cytoskeleton</keyword>
<proteinExistence type="inferred from homology"/>
<evidence type="ECO:0000256" key="6">
    <source>
        <dbReference type="ARBA" id="ARBA00058385"/>
    </source>
</evidence>
<dbReference type="GO" id="GO:0051015">
    <property type="term" value="F:actin filament binding"/>
    <property type="evidence" value="ECO:0007669"/>
    <property type="project" value="TreeGrafter"/>
</dbReference>
<dbReference type="AlphaFoldDB" id="V4AGL8"/>
<dbReference type="SMART" id="SM00102">
    <property type="entry name" value="ADF"/>
    <property type="match status" value="2"/>
</dbReference>
<name>V4AGL8_LOTGI</name>
<dbReference type="PROSITE" id="PS51263">
    <property type="entry name" value="ADF_H"/>
    <property type="match status" value="2"/>
</dbReference>
<keyword evidence="11" id="KW-1185">Reference proteome</keyword>
<evidence type="ECO:0000256" key="5">
    <source>
        <dbReference type="ARBA" id="ARBA00038052"/>
    </source>
</evidence>
<dbReference type="STRING" id="225164.V4AGL8"/>